<name>A0A6J4REL5_9ACTN</name>
<proteinExistence type="predicted"/>
<dbReference type="AlphaFoldDB" id="A0A6J4REL5"/>
<gene>
    <name evidence="2" type="ORF">AVDCRST_MAG67-78</name>
</gene>
<dbReference type="InterPro" id="IPR032710">
    <property type="entry name" value="NTF2-like_dom_sf"/>
</dbReference>
<sequence>MSSWALFHDQVRASVSAFVSGDAEPYKSCWSRGSDCTVFGAFGGVVRGGAEIASRLDWAAAQYREGRYTRFEVLADAAGADFGYIVHLERVESLDADGATVVRERRVTHVAREEQGQWRIVHQHSDPLVEVAPPR</sequence>
<dbReference type="Gene3D" id="3.10.450.50">
    <property type="match status" value="1"/>
</dbReference>
<accession>A0A6J4REL5</accession>
<evidence type="ECO:0000313" key="2">
    <source>
        <dbReference type="EMBL" id="CAA9471722.1"/>
    </source>
</evidence>
<protein>
    <recommendedName>
        <fullName evidence="1">DUF4440 domain-containing protein</fullName>
    </recommendedName>
</protein>
<evidence type="ECO:0000259" key="1">
    <source>
        <dbReference type="Pfam" id="PF14534"/>
    </source>
</evidence>
<feature type="domain" description="DUF4440" evidence="1">
    <location>
        <begin position="11"/>
        <end position="120"/>
    </location>
</feature>
<organism evidence="2">
    <name type="scientific">uncultured Solirubrobacteraceae bacterium</name>
    <dbReference type="NCBI Taxonomy" id="1162706"/>
    <lineage>
        <taxon>Bacteria</taxon>
        <taxon>Bacillati</taxon>
        <taxon>Actinomycetota</taxon>
        <taxon>Thermoleophilia</taxon>
        <taxon>Solirubrobacterales</taxon>
        <taxon>Solirubrobacteraceae</taxon>
        <taxon>environmental samples</taxon>
    </lineage>
</organism>
<dbReference type="EMBL" id="CADCVQ010000007">
    <property type="protein sequence ID" value="CAA9471722.1"/>
    <property type="molecule type" value="Genomic_DNA"/>
</dbReference>
<dbReference type="InterPro" id="IPR027843">
    <property type="entry name" value="DUF4440"/>
</dbReference>
<dbReference type="SUPFAM" id="SSF54427">
    <property type="entry name" value="NTF2-like"/>
    <property type="match status" value="1"/>
</dbReference>
<reference evidence="2" key="1">
    <citation type="submission" date="2020-02" db="EMBL/GenBank/DDBJ databases">
        <authorList>
            <person name="Meier V. D."/>
        </authorList>
    </citation>
    <scope>NUCLEOTIDE SEQUENCE</scope>
    <source>
        <strain evidence="2">AVDCRST_MAG67</strain>
    </source>
</reference>
<dbReference type="Pfam" id="PF14534">
    <property type="entry name" value="DUF4440"/>
    <property type="match status" value="1"/>
</dbReference>